<organism evidence="1 2">
    <name type="scientific">Pistacia atlantica</name>
    <dbReference type="NCBI Taxonomy" id="434234"/>
    <lineage>
        <taxon>Eukaryota</taxon>
        <taxon>Viridiplantae</taxon>
        <taxon>Streptophyta</taxon>
        <taxon>Embryophyta</taxon>
        <taxon>Tracheophyta</taxon>
        <taxon>Spermatophyta</taxon>
        <taxon>Magnoliopsida</taxon>
        <taxon>eudicotyledons</taxon>
        <taxon>Gunneridae</taxon>
        <taxon>Pentapetalae</taxon>
        <taxon>rosids</taxon>
        <taxon>malvids</taxon>
        <taxon>Sapindales</taxon>
        <taxon>Anacardiaceae</taxon>
        <taxon>Pistacia</taxon>
    </lineage>
</organism>
<protein>
    <submittedName>
        <fullName evidence="1">Uncharacterized protein</fullName>
    </submittedName>
</protein>
<evidence type="ECO:0000313" key="1">
    <source>
        <dbReference type="EMBL" id="KAJ0100558.1"/>
    </source>
</evidence>
<dbReference type="EMBL" id="CM047900">
    <property type="protein sequence ID" value="KAJ0100558.1"/>
    <property type="molecule type" value="Genomic_DNA"/>
</dbReference>
<name>A0ACC1BNM6_9ROSI</name>
<gene>
    <name evidence="1" type="ORF">Patl1_22094</name>
</gene>
<keyword evidence="2" id="KW-1185">Reference proteome</keyword>
<sequence>MEAKTARVIGFVESLSFQQDEWSKEEDVSNIGVQAPGSWWIRSTQRRRGRFWSMRFTRFTITTQMDLALKSFIVSFSFSNHVAISEVQDRGLSLYNTGKAALLTIMFRLFTSWKLGFGELSSLVIL</sequence>
<evidence type="ECO:0000313" key="2">
    <source>
        <dbReference type="Proteomes" id="UP001164250"/>
    </source>
</evidence>
<comment type="caution">
    <text evidence="1">The sequence shown here is derived from an EMBL/GenBank/DDBJ whole genome shotgun (WGS) entry which is preliminary data.</text>
</comment>
<dbReference type="Proteomes" id="UP001164250">
    <property type="component" value="Chromosome 4"/>
</dbReference>
<accession>A0ACC1BNM6</accession>
<reference evidence="2" key="1">
    <citation type="journal article" date="2023" name="G3 (Bethesda)">
        <title>Genome assembly and association tests identify interacting loci associated with vigor, precocity, and sex in interspecific pistachio rootstocks.</title>
        <authorList>
            <person name="Palmer W."/>
            <person name="Jacygrad E."/>
            <person name="Sagayaradj S."/>
            <person name="Cavanaugh K."/>
            <person name="Han R."/>
            <person name="Bertier L."/>
            <person name="Beede B."/>
            <person name="Kafkas S."/>
            <person name="Golino D."/>
            <person name="Preece J."/>
            <person name="Michelmore R."/>
        </authorList>
    </citation>
    <scope>NUCLEOTIDE SEQUENCE [LARGE SCALE GENOMIC DNA]</scope>
</reference>
<proteinExistence type="predicted"/>